<proteinExistence type="predicted"/>
<evidence type="ECO:0000313" key="4">
    <source>
        <dbReference type="Proteomes" id="UP001620295"/>
    </source>
</evidence>
<keyword evidence="4" id="KW-1185">Reference proteome</keyword>
<evidence type="ECO:0000256" key="2">
    <source>
        <dbReference type="SAM" id="SignalP"/>
    </source>
</evidence>
<feature type="signal peptide" evidence="2">
    <location>
        <begin position="1"/>
        <end position="27"/>
    </location>
</feature>
<feature type="region of interest" description="Disordered" evidence="1">
    <location>
        <begin position="124"/>
        <end position="147"/>
    </location>
</feature>
<name>A0ABW8LVS0_9ACTN</name>
<evidence type="ECO:0008006" key="5">
    <source>
        <dbReference type="Google" id="ProtNLM"/>
    </source>
</evidence>
<feature type="chain" id="PRO_5045066242" description="Secreted protein" evidence="2">
    <location>
        <begin position="28"/>
        <end position="147"/>
    </location>
</feature>
<evidence type="ECO:0000313" key="3">
    <source>
        <dbReference type="EMBL" id="MFK4269115.1"/>
    </source>
</evidence>
<gene>
    <name evidence="3" type="ORF">ACI2L5_29860</name>
</gene>
<comment type="caution">
    <text evidence="3">The sequence shown here is derived from an EMBL/GenBank/DDBJ whole genome shotgun (WGS) entry which is preliminary data.</text>
</comment>
<accession>A0ABW8LVS0</accession>
<protein>
    <recommendedName>
        <fullName evidence="5">Secreted protein</fullName>
    </recommendedName>
</protein>
<dbReference type="EMBL" id="JBJDQH010000010">
    <property type="protein sequence ID" value="MFK4269115.1"/>
    <property type="molecule type" value="Genomic_DNA"/>
</dbReference>
<sequence length="147" mass="14377">MTFSKMLSALSATTGALLAVGTGTAWADVPHPGLYGNRSENNNICKSFSTSVANGGAGGLAGSVDQAIDASVTQSASNGGSNTAQIDQANAATLEGTFTGGAGGSAAASNGGVSTKCSNTTVYVLDGRSTDGQEPTRHGTGSRRNSS</sequence>
<keyword evidence="2" id="KW-0732">Signal</keyword>
<evidence type="ECO:0000256" key="1">
    <source>
        <dbReference type="SAM" id="MobiDB-lite"/>
    </source>
</evidence>
<reference evidence="3 4" key="1">
    <citation type="submission" date="2024-11" db="EMBL/GenBank/DDBJ databases">
        <title>The Natural Products Discovery Center: Release of the First 8490 Sequenced Strains for Exploring Actinobacteria Biosynthetic Diversity.</title>
        <authorList>
            <person name="Kalkreuter E."/>
            <person name="Kautsar S.A."/>
            <person name="Yang D."/>
            <person name="Bader C.D."/>
            <person name="Teijaro C.N."/>
            <person name="Fluegel L."/>
            <person name="Davis C.M."/>
            <person name="Simpson J.R."/>
            <person name="Lauterbach L."/>
            <person name="Steele A.D."/>
            <person name="Gui C."/>
            <person name="Meng S."/>
            <person name="Li G."/>
            <person name="Viehrig K."/>
            <person name="Ye F."/>
            <person name="Su P."/>
            <person name="Kiefer A.F."/>
            <person name="Nichols A."/>
            <person name="Cepeda A.J."/>
            <person name="Yan W."/>
            <person name="Fan B."/>
            <person name="Jiang Y."/>
            <person name="Adhikari A."/>
            <person name="Zheng C.-J."/>
            <person name="Schuster L."/>
            <person name="Cowan T.M."/>
            <person name="Smanski M.J."/>
            <person name="Chevrette M.G."/>
            <person name="De Carvalho L.P.S."/>
            <person name="Shen B."/>
        </authorList>
    </citation>
    <scope>NUCLEOTIDE SEQUENCE [LARGE SCALE GENOMIC DNA]</scope>
    <source>
        <strain evidence="3 4">NPDC020863</strain>
    </source>
</reference>
<feature type="compositionally biased region" description="Basic and acidic residues" evidence="1">
    <location>
        <begin position="128"/>
        <end position="137"/>
    </location>
</feature>
<dbReference type="Proteomes" id="UP001620295">
    <property type="component" value="Unassembled WGS sequence"/>
</dbReference>
<dbReference type="RefSeq" id="WP_404747531.1">
    <property type="nucleotide sequence ID" value="NZ_JBJDQH010000010.1"/>
</dbReference>
<organism evidence="3 4">
    <name type="scientific">Streptomyces milbemycinicus</name>
    <dbReference type="NCBI Taxonomy" id="476552"/>
    <lineage>
        <taxon>Bacteria</taxon>
        <taxon>Bacillati</taxon>
        <taxon>Actinomycetota</taxon>
        <taxon>Actinomycetes</taxon>
        <taxon>Kitasatosporales</taxon>
        <taxon>Streptomycetaceae</taxon>
        <taxon>Streptomyces</taxon>
    </lineage>
</organism>